<dbReference type="InterPro" id="IPR029058">
    <property type="entry name" value="AB_hydrolase_fold"/>
</dbReference>
<comment type="similarity">
    <text evidence="1">Belongs to the putative lipase ROG1 family.</text>
</comment>
<evidence type="ECO:0008006" key="6">
    <source>
        <dbReference type="Google" id="ProtNLM"/>
    </source>
</evidence>
<evidence type="ECO:0000259" key="3">
    <source>
        <dbReference type="Pfam" id="PF05057"/>
    </source>
</evidence>
<reference evidence="4 5" key="1">
    <citation type="submission" date="2017-12" db="EMBL/GenBank/DDBJ databases">
        <title>Comparative genomics of Botrytis spp.</title>
        <authorList>
            <person name="Valero-Jimenez C.A."/>
            <person name="Tapia P."/>
            <person name="Veloso J."/>
            <person name="Silva-Moreno E."/>
            <person name="Staats M."/>
            <person name="Valdes J.H."/>
            <person name="Van Kan J.A.L."/>
        </authorList>
    </citation>
    <scope>NUCLEOTIDE SEQUENCE [LARGE SCALE GENOMIC DNA]</scope>
    <source>
        <strain evidence="4 5">MUCL3349</strain>
    </source>
</reference>
<evidence type="ECO:0000259" key="2">
    <source>
        <dbReference type="Pfam" id="PF00931"/>
    </source>
</evidence>
<organism evidence="4 5">
    <name type="scientific">Botrytis porri</name>
    <dbReference type="NCBI Taxonomy" id="87229"/>
    <lineage>
        <taxon>Eukaryota</taxon>
        <taxon>Fungi</taxon>
        <taxon>Dikarya</taxon>
        <taxon>Ascomycota</taxon>
        <taxon>Pezizomycotina</taxon>
        <taxon>Leotiomycetes</taxon>
        <taxon>Helotiales</taxon>
        <taxon>Sclerotiniaceae</taxon>
        <taxon>Botrytis</taxon>
    </lineage>
</organism>
<keyword evidence="5" id="KW-1185">Reference proteome</keyword>
<evidence type="ECO:0000256" key="1">
    <source>
        <dbReference type="ARBA" id="ARBA00007920"/>
    </source>
</evidence>
<dbReference type="Gene3D" id="3.40.50.1820">
    <property type="entry name" value="alpha/beta hydrolase"/>
    <property type="match status" value="1"/>
</dbReference>
<dbReference type="Proteomes" id="UP000297280">
    <property type="component" value="Unassembled WGS sequence"/>
</dbReference>
<evidence type="ECO:0000313" key="5">
    <source>
        <dbReference type="Proteomes" id="UP000297280"/>
    </source>
</evidence>
<dbReference type="PANTHER" id="PTHR48182:SF3">
    <property type="entry name" value="DUF676 DOMAIN-CONTAINING PROTEIN"/>
    <property type="match status" value="1"/>
</dbReference>
<dbReference type="InterPro" id="IPR027417">
    <property type="entry name" value="P-loop_NTPase"/>
</dbReference>
<dbReference type="SUPFAM" id="SSF53474">
    <property type="entry name" value="alpha/beta-Hydrolases"/>
    <property type="match status" value="1"/>
</dbReference>
<dbReference type="SUPFAM" id="SSF52540">
    <property type="entry name" value="P-loop containing nucleoside triphosphate hydrolases"/>
    <property type="match status" value="1"/>
</dbReference>
<dbReference type="InterPro" id="IPR052374">
    <property type="entry name" value="SERAC1"/>
</dbReference>
<feature type="domain" description="DUF676" evidence="3">
    <location>
        <begin position="104"/>
        <end position="241"/>
    </location>
</feature>
<dbReference type="Pfam" id="PF05057">
    <property type="entry name" value="DUF676"/>
    <property type="match status" value="1"/>
</dbReference>
<comment type="caution">
    <text evidence="4">The sequence shown here is derived from an EMBL/GenBank/DDBJ whole genome shotgun (WGS) entry which is preliminary data.</text>
</comment>
<dbReference type="InterPro" id="IPR007751">
    <property type="entry name" value="DUF676_lipase-like"/>
</dbReference>
<accession>A0A4Z1L6G9</accession>
<dbReference type="Pfam" id="PF00931">
    <property type="entry name" value="NB-ARC"/>
    <property type="match status" value="1"/>
</dbReference>
<dbReference type="EMBL" id="PQXO01000006">
    <property type="protein sequence ID" value="TGO92308.1"/>
    <property type="molecule type" value="Genomic_DNA"/>
</dbReference>
<protein>
    <recommendedName>
        <fullName evidence="6">DUF676 domain-containing protein</fullName>
    </recommendedName>
</protein>
<sequence length="831" mass="94876">MFRATSKTVRVKGISPHLNREEFLEKAEYCSRDLRRPWPQSVNLGNSKISLVIEQEDQVGTITLPSLKHKEEALKYHNTEWEFDDNFNGITTLYSSDDPEVDVCAVHGLNGNAFDSWVAIKSQKMWLRDMLPLSKPFDKARIMTFGYSSRLRDRGNLSGITVWSQDLLRSVSILRKTKKEKERPILFVCHSMGGLVARQAMVELDKYGSQPEYGGIIPAKCALLFLSTPHSGSLEADWNDFLTDIAQLTMGVRKEIVKTLGSFNPMSTESQREFMNMNIIPPFDAFFETRVTSVARIIHRQIVTQQSASLSNCTAKGMPDVDHNTICKFESKFGGFEQVVDKLRYLKSILDGKSNNFAIKIDKPWDSPPIASNSFLPVGKKFFEGKGLKRNPKTQGRQVDMNNLADSVEKLDRNDYSSLVMTGIGGIGKTTAVLEIARKNKDRRNIFFVHATDGESLRKAYLDLAMQIGHEYLLKDYQGRDLYNIWRNNTSDEKIERFKKWLGDEENESALLILDDIDGMKDFGRNPFADIPEQARNILLTTRNPNIRLRDDCKTIKLNDMKIDDIVTILKEVRLLEDEDTQDFLDLNNYDVLLSIAKAVHAHPLAACIAMKYIIQVQSLDDYMSAGQDFVSMLSGPDHKARLTFLQYKPQIPSIMETFIVSKERLSHPQGPAWSLMEVLNLLETDESIVDFKKFFGFSNIENIEEFPDVDILGLRKEGIMPLLHQIEEVSFMERTRRSKPLCIHPLWAECTRQLMGIHRMISLMRQVLTIFYYSTTAVSGDTDGGESMSCHYYPHIKHCMKICGSFGISVSSLKMQKEIDMLVHRLSTRR</sequence>
<dbReference type="PANTHER" id="PTHR48182">
    <property type="entry name" value="PROTEIN SERAC1"/>
    <property type="match status" value="1"/>
</dbReference>
<proteinExistence type="inferred from homology"/>
<dbReference type="Gene3D" id="3.40.50.300">
    <property type="entry name" value="P-loop containing nucleotide triphosphate hydrolases"/>
    <property type="match status" value="1"/>
</dbReference>
<evidence type="ECO:0000313" key="4">
    <source>
        <dbReference type="EMBL" id="TGO92308.1"/>
    </source>
</evidence>
<dbReference type="GO" id="GO:0043531">
    <property type="term" value="F:ADP binding"/>
    <property type="evidence" value="ECO:0007669"/>
    <property type="project" value="InterPro"/>
</dbReference>
<dbReference type="AlphaFoldDB" id="A0A4Z1L6G9"/>
<feature type="domain" description="NB-ARC" evidence="2">
    <location>
        <begin position="408"/>
        <end position="572"/>
    </location>
</feature>
<gene>
    <name evidence="4" type="ORF">BPOR_0006g00480</name>
</gene>
<name>A0A4Z1L6G9_9HELO</name>
<dbReference type="InterPro" id="IPR002182">
    <property type="entry name" value="NB-ARC"/>
</dbReference>